<keyword evidence="4 15" id="KW-0418">Kinase</keyword>
<protein>
    <recommendedName>
        <fullName evidence="11">3-oxo-tetronate kinase</fullName>
        <ecNumber evidence="10">2.7.1.217</ecNumber>
    </recommendedName>
    <alternativeName>
        <fullName evidence="12">3-dehydrotetronate 4-kinase</fullName>
    </alternativeName>
</protein>
<evidence type="ECO:0000256" key="9">
    <source>
        <dbReference type="ARBA" id="ARBA00037335"/>
    </source>
</evidence>
<evidence type="ECO:0000256" key="6">
    <source>
        <dbReference type="ARBA" id="ARBA00023277"/>
    </source>
</evidence>
<dbReference type="NCBIfam" id="NF043035">
    <property type="entry name" value="OxoTetrKin"/>
    <property type="match status" value="1"/>
</dbReference>
<dbReference type="InterPro" id="IPR037051">
    <property type="entry name" value="4-carb_acid_sugar_kinase_N_sf"/>
</dbReference>
<keyword evidence="16" id="KW-1185">Reference proteome</keyword>
<comment type="catalytic activity">
    <reaction evidence="7">
        <text>3-dehydro-L-erythronate + ATP = 3-dehydro-4-O-phospho-L-erythronate + ADP + H(+)</text>
        <dbReference type="Rhea" id="RHEA:52552"/>
        <dbReference type="ChEBI" id="CHEBI:15378"/>
        <dbReference type="ChEBI" id="CHEBI:30616"/>
        <dbReference type="ChEBI" id="CHEBI:136592"/>
        <dbReference type="ChEBI" id="CHEBI:136670"/>
        <dbReference type="ChEBI" id="CHEBI:456216"/>
        <dbReference type="EC" id="2.7.1.217"/>
    </reaction>
</comment>
<name>A0ABV3X5I6_9FIRM</name>
<dbReference type="Pfam" id="PF17042">
    <property type="entry name" value="NBD_C"/>
    <property type="match status" value="1"/>
</dbReference>
<gene>
    <name evidence="15" type="ORF">QCO44_04350</name>
</gene>
<dbReference type="Gene3D" id="3.40.980.20">
    <property type="entry name" value="Four-carbon acid sugar kinase, nucleotide binding domain"/>
    <property type="match status" value="1"/>
</dbReference>
<organism evidence="15 16">
    <name type="scientific">Selenomonas sputigena</name>
    <dbReference type="NCBI Taxonomy" id="69823"/>
    <lineage>
        <taxon>Bacteria</taxon>
        <taxon>Bacillati</taxon>
        <taxon>Bacillota</taxon>
        <taxon>Negativicutes</taxon>
        <taxon>Selenomonadales</taxon>
        <taxon>Selenomonadaceae</taxon>
        <taxon>Selenomonas</taxon>
    </lineage>
</organism>
<evidence type="ECO:0000256" key="4">
    <source>
        <dbReference type="ARBA" id="ARBA00022777"/>
    </source>
</evidence>
<keyword evidence="6" id="KW-0119">Carbohydrate metabolism</keyword>
<keyword evidence="5" id="KW-0067">ATP-binding</keyword>
<comment type="function">
    <text evidence="9">Catalyzes the ATP-dependent phosphorylation of 3-oxo-tetronate to 3-oxo-tetronate 4-phosphate.</text>
</comment>
<dbReference type="InterPro" id="IPR050007">
    <property type="entry name" value="OtnK"/>
</dbReference>
<reference evidence="15 16" key="1">
    <citation type="submission" date="2023-04" db="EMBL/GenBank/DDBJ databases">
        <title>Genome Sequence of Selenomonas sputigena ATCC 33150.</title>
        <authorList>
            <person name="Miller D.P."/>
            <person name="Anvari S."/>
            <person name="Polson S.W."/>
            <person name="Macdonald M."/>
            <person name="Mcdowell J.V."/>
        </authorList>
    </citation>
    <scope>NUCLEOTIDE SEQUENCE [LARGE SCALE GENOMIC DNA]</scope>
    <source>
        <strain evidence="15 16">ATCC 33150</strain>
    </source>
</reference>
<dbReference type="RefSeq" id="WP_368846596.1">
    <property type="nucleotide sequence ID" value="NZ_CP194411.1"/>
</dbReference>
<dbReference type="InterPro" id="IPR042213">
    <property type="entry name" value="NBD_C_sf"/>
</dbReference>
<feature type="domain" description="Four-carbon acid sugar kinase nucleotide binding" evidence="14">
    <location>
        <begin position="258"/>
        <end position="409"/>
    </location>
</feature>
<evidence type="ECO:0000256" key="10">
    <source>
        <dbReference type="ARBA" id="ARBA00039095"/>
    </source>
</evidence>
<evidence type="ECO:0000256" key="7">
    <source>
        <dbReference type="ARBA" id="ARBA00035898"/>
    </source>
</evidence>
<dbReference type="Pfam" id="PF07005">
    <property type="entry name" value="SBD_N"/>
    <property type="match status" value="1"/>
</dbReference>
<evidence type="ECO:0000256" key="5">
    <source>
        <dbReference type="ARBA" id="ARBA00022840"/>
    </source>
</evidence>
<keyword evidence="3" id="KW-0547">Nucleotide-binding</keyword>
<evidence type="ECO:0000256" key="2">
    <source>
        <dbReference type="ARBA" id="ARBA00022679"/>
    </source>
</evidence>
<proteinExistence type="inferred from homology"/>
<dbReference type="GO" id="GO:0016301">
    <property type="term" value="F:kinase activity"/>
    <property type="evidence" value="ECO:0007669"/>
    <property type="project" value="UniProtKB-KW"/>
</dbReference>
<accession>A0ABV3X5I6</accession>
<dbReference type="EC" id="2.7.1.217" evidence="10"/>
<evidence type="ECO:0000256" key="11">
    <source>
        <dbReference type="ARBA" id="ARBA00039461"/>
    </source>
</evidence>
<evidence type="ECO:0000259" key="13">
    <source>
        <dbReference type="Pfam" id="PF07005"/>
    </source>
</evidence>
<dbReference type="Gene3D" id="3.40.50.10840">
    <property type="entry name" value="Putative sugar-binding, N-terminal domain"/>
    <property type="match status" value="1"/>
</dbReference>
<feature type="domain" description="Four-carbon acid sugar kinase N-terminal" evidence="13">
    <location>
        <begin position="7"/>
        <end position="234"/>
    </location>
</feature>
<evidence type="ECO:0000313" key="16">
    <source>
        <dbReference type="Proteomes" id="UP001559623"/>
    </source>
</evidence>
<sequence>MGTELLLGCIGDDFTGSSDAASFLAEAGLKTILVNGETGRLPKMDAEALVVALKTRSAPKKEAVKESLAALRALQKRGAKHIYVKYCSTFDSTREGNIGPILDAFMEEMNVPYTILCPALPVNGRIVENGVLFVNGTPLAESSMKNHPLNPMWASRVQDLMHPQSVYPCMEIPHKRLDEATVEEIRGEIEDFKKNHPHFYVIPDYINQEHARKIARIFSSLSLLSGGSGLLTELAEQYKDGSYPTKLLQDKTEGGGIVFAGSCSEATLRQIEVFQQAGGKSFKIDPKALRQGAHHLEEVWLWAKARLDQEILLYSSDTPENIRVHQEAAVAELLEKAFAQLAEKARHAGVKRFVVAGGETSGAVVQRLGFHAFVIGKSVAPGVPIMIPTDAADMRVVLKSGNFGQEDFFQRALDMTRR</sequence>
<dbReference type="Proteomes" id="UP001559623">
    <property type="component" value="Unassembled WGS sequence"/>
</dbReference>
<evidence type="ECO:0000259" key="14">
    <source>
        <dbReference type="Pfam" id="PF17042"/>
    </source>
</evidence>
<evidence type="ECO:0000256" key="3">
    <source>
        <dbReference type="ARBA" id="ARBA00022741"/>
    </source>
</evidence>
<dbReference type="SUPFAM" id="SSF142764">
    <property type="entry name" value="YgbK-like"/>
    <property type="match status" value="1"/>
</dbReference>
<dbReference type="InterPro" id="IPR010737">
    <property type="entry name" value="4-carb_acid_sugar_kinase_N"/>
</dbReference>
<comment type="caution">
    <text evidence="15">The sequence shown here is derived from an EMBL/GenBank/DDBJ whole genome shotgun (WGS) entry which is preliminary data.</text>
</comment>
<evidence type="ECO:0000313" key="15">
    <source>
        <dbReference type="EMBL" id="MEX5284877.1"/>
    </source>
</evidence>
<evidence type="ECO:0000256" key="1">
    <source>
        <dbReference type="ARBA" id="ARBA00005715"/>
    </source>
</evidence>
<comment type="catalytic activity">
    <reaction evidence="8">
        <text>3-dehydro-D-erythronate + ATP = 3-dehydro-4-O-phospho-D-erythronate + ADP + H(+)</text>
        <dbReference type="Rhea" id="RHEA:52556"/>
        <dbReference type="ChEBI" id="CHEBI:15378"/>
        <dbReference type="ChEBI" id="CHEBI:30616"/>
        <dbReference type="ChEBI" id="CHEBI:57958"/>
        <dbReference type="ChEBI" id="CHEBI:136593"/>
        <dbReference type="ChEBI" id="CHEBI:456216"/>
        <dbReference type="EC" id="2.7.1.217"/>
    </reaction>
</comment>
<dbReference type="EMBL" id="JARVLH010000002">
    <property type="protein sequence ID" value="MEX5284877.1"/>
    <property type="molecule type" value="Genomic_DNA"/>
</dbReference>
<dbReference type="InterPro" id="IPR031475">
    <property type="entry name" value="NBD_C"/>
</dbReference>
<comment type="similarity">
    <text evidence="1">Belongs to the four-carbon acid sugar kinase family.</text>
</comment>
<keyword evidence="2 15" id="KW-0808">Transferase</keyword>
<evidence type="ECO:0000256" key="12">
    <source>
        <dbReference type="ARBA" id="ARBA00041377"/>
    </source>
</evidence>
<evidence type="ECO:0000256" key="8">
    <source>
        <dbReference type="ARBA" id="ARBA00036346"/>
    </source>
</evidence>